<evidence type="ECO:0000313" key="3">
    <source>
        <dbReference type="Proteomes" id="UP000306236"/>
    </source>
</evidence>
<dbReference type="Pfam" id="PF01966">
    <property type="entry name" value="HD"/>
    <property type="match status" value="1"/>
</dbReference>
<reference evidence="2 3" key="1">
    <citation type="submission" date="2019-04" db="EMBL/GenBank/DDBJ databases">
        <title>Lampropedia sp YIM MLB12 draf genome.</title>
        <authorList>
            <person name="Wang Y.-X."/>
        </authorList>
    </citation>
    <scope>NUCLEOTIDE SEQUENCE [LARGE SCALE GENOMIC DNA]</scope>
    <source>
        <strain evidence="2 3">YIM MLB12</strain>
    </source>
</reference>
<dbReference type="Proteomes" id="UP000306236">
    <property type="component" value="Unassembled WGS sequence"/>
</dbReference>
<evidence type="ECO:0000259" key="1">
    <source>
        <dbReference type="SMART" id="SM00471"/>
    </source>
</evidence>
<evidence type="ECO:0000313" key="2">
    <source>
        <dbReference type="EMBL" id="THJ32570.1"/>
    </source>
</evidence>
<organism evidence="2 3">
    <name type="scientific">Lampropedia aestuarii</name>
    <dbReference type="NCBI Taxonomy" id="2562762"/>
    <lineage>
        <taxon>Bacteria</taxon>
        <taxon>Pseudomonadati</taxon>
        <taxon>Pseudomonadota</taxon>
        <taxon>Betaproteobacteria</taxon>
        <taxon>Burkholderiales</taxon>
        <taxon>Comamonadaceae</taxon>
        <taxon>Lampropedia</taxon>
    </lineage>
</organism>
<dbReference type="OrthoDB" id="9797344at2"/>
<dbReference type="AlphaFoldDB" id="A0A4S5BJR3"/>
<dbReference type="InterPro" id="IPR006674">
    <property type="entry name" value="HD_domain"/>
</dbReference>
<comment type="caution">
    <text evidence="2">The sequence shown here is derived from an EMBL/GenBank/DDBJ whole genome shotgun (WGS) entry which is preliminary data.</text>
</comment>
<dbReference type="SUPFAM" id="SSF109604">
    <property type="entry name" value="HD-domain/PDEase-like"/>
    <property type="match status" value="1"/>
</dbReference>
<dbReference type="Gene3D" id="1.10.3210.50">
    <property type="match status" value="1"/>
</dbReference>
<gene>
    <name evidence="2" type="ORF">E8K88_11335</name>
</gene>
<dbReference type="CDD" id="cd00077">
    <property type="entry name" value="HDc"/>
    <property type="match status" value="1"/>
</dbReference>
<dbReference type="SMART" id="SM00471">
    <property type="entry name" value="HDc"/>
    <property type="match status" value="1"/>
</dbReference>
<proteinExistence type="predicted"/>
<keyword evidence="3" id="KW-1185">Reference proteome</keyword>
<name>A0A4S5BJR3_9BURK</name>
<protein>
    <submittedName>
        <fullName evidence="2">HD domain-containing protein</fullName>
    </submittedName>
</protein>
<sequence>MIQADSNTQPHPTSDAVQGFSQQFVGYEALAAQLLPWAIDAKSTDGAHDLAHIARVWMNAKRIAEVEGADLEVLVAAVILHDCVAVEKSSPLRSQASHLAAERATAILTGLGWCKDRCALVAHAIEAHSFSAGIAPQTQEACIVQDADRLDAIGLIGVARCFYTAGRMQSQLYDVADPKAVQRELQDKAFALDHFPSKLLKLSENFRTGHGAALAKQRHRLLKDFYDGFLSEVVIPHF</sequence>
<dbReference type="RefSeq" id="WP_136406786.1">
    <property type="nucleotide sequence ID" value="NZ_SSWX01000014.1"/>
</dbReference>
<feature type="domain" description="HD/PDEase" evidence="1">
    <location>
        <begin position="45"/>
        <end position="162"/>
    </location>
</feature>
<accession>A0A4S5BJR3</accession>
<dbReference type="PANTHER" id="PTHR33594">
    <property type="entry name" value="SUPERFAMILY HYDROLASE, PUTATIVE (AFU_ORTHOLOGUE AFUA_1G03035)-RELATED"/>
    <property type="match status" value="1"/>
</dbReference>
<dbReference type="EMBL" id="SSWX01000014">
    <property type="protein sequence ID" value="THJ32570.1"/>
    <property type="molecule type" value="Genomic_DNA"/>
</dbReference>
<dbReference type="InterPro" id="IPR003607">
    <property type="entry name" value="HD/PDEase_dom"/>
</dbReference>
<dbReference type="PANTHER" id="PTHR33594:SF1">
    <property type="entry name" value="HD_PDEASE DOMAIN-CONTAINING PROTEIN"/>
    <property type="match status" value="1"/>
</dbReference>